<gene>
    <name evidence="1" type="ORF">KSP40_PGU017764</name>
</gene>
<proteinExistence type="predicted"/>
<sequence>MGYVQEARENYVKKKVEEEVLQEEKHMKRPEEARSGSQSAVKLQRIDLQIDDNNLRIGRLRLERESSD</sequence>
<dbReference type="Proteomes" id="UP001412067">
    <property type="component" value="Unassembled WGS sequence"/>
</dbReference>
<comment type="caution">
    <text evidence="1">The sequence shown here is derived from an EMBL/GenBank/DDBJ whole genome shotgun (WGS) entry which is preliminary data.</text>
</comment>
<name>A0ABR2MRQ1_9ASPA</name>
<organism evidence="1 2">
    <name type="scientific">Platanthera guangdongensis</name>
    <dbReference type="NCBI Taxonomy" id="2320717"/>
    <lineage>
        <taxon>Eukaryota</taxon>
        <taxon>Viridiplantae</taxon>
        <taxon>Streptophyta</taxon>
        <taxon>Embryophyta</taxon>
        <taxon>Tracheophyta</taxon>
        <taxon>Spermatophyta</taxon>
        <taxon>Magnoliopsida</taxon>
        <taxon>Liliopsida</taxon>
        <taxon>Asparagales</taxon>
        <taxon>Orchidaceae</taxon>
        <taxon>Orchidoideae</taxon>
        <taxon>Orchideae</taxon>
        <taxon>Orchidinae</taxon>
        <taxon>Platanthera</taxon>
    </lineage>
</organism>
<evidence type="ECO:0000313" key="1">
    <source>
        <dbReference type="EMBL" id="KAK8966835.1"/>
    </source>
</evidence>
<dbReference type="EMBL" id="JBBWWR010000005">
    <property type="protein sequence ID" value="KAK8966835.1"/>
    <property type="molecule type" value="Genomic_DNA"/>
</dbReference>
<keyword evidence="2" id="KW-1185">Reference proteome</keyword>
<accession>A0ABR2MRQ1</accession>
<protein>
    <submittedName>
        <fullName evidence="1">Uncharacterized protein</fullName>
    </submittedName>
</protein>
<reference evidence="1 2" key="1">
    <citation type="journal article" date="2022" name="Nat. Plants">
        <title>Genomes of leafy and leafless Platanthera orchids illuminate the evolution of mycoheterotrophy.</title>
        <authorList>
            <person name="Li M.H."/>
            <person name="Liu K.W."/>
            <person name="Li Z."/>
            <person name="Lu H.C."/>
            <person name="Ye Q.L."/>
            <person name="Zhang D."/>
            <person name="Wang J.Y."/>
            <person name="Li Y.F."/>
            <person name="Zhong Z.M."/>
            <person name="Liu X."/>
            <person name="Yu X."/>
            <person name="Liu D.K."/>
            <person name="Tu X.D."/>
            <person name="Liu B."/>
            <person name="Hao Y."/>
            <person name="Liao X.Y."/>
            <person name="Jiang Y.T."/>
            <person name="Sun W.H."/>
            <person name="Chen J."/>
            <person name="Chen Y.Q."/>
            <person name="Ai Y."/>
            <person name="Zhai J.W."/>
            <person name="Wu S.S."/>
            <person name="Zhou Z."/>
            <person name="Hsiao Y.Y."/>
            <person name="Wu W.L."/>
            <person name="Chen Y.Y."/>
            <person name="Lin Y.F."/>
            <person name="Hsu J.L."/>
            <person name="Li C.Y."/>
            <person name="Wang Z.W."/>
            <person name="Zhao X."/>
            <person name="Zhong W.Y."/>
            <person name="Ma X.K."/>
            <person name="Ma L."/>
            <person name="Huang J."/>
            <person name="Chen G.Z."/>
            <person name="Huang M.Z."/>
            <person name="Huang L."/>
            <person name="Peng D.H."/>
            <person name="Luo Y.B."/>
            <person name="Zou S.Q."/>
            <person name="Chen S.P."/>
            <person name="Lan S."/>
            <person name="Tsai W.C."/>
            <person name="Van de Peer Y."/>
            <person name="Liu Z.J."/>
        </authorList>
    </citation>
    <scope>NUCLEOTIDE SEQUENCE [LARGE SCALE GENOMIC DNA]</scope>
    <source>
        <strain evidence="1">Lor288</strain>
    </source>
</reference>
<evidence type="ECO:0000313" key="2">
    <source>
        <dbReference type="Proteomes" id="UP001412067"/>
    </source>
</evidence>